<protein>
    <submittedName>
        <fullName evidence="1">Uncharacterized protein</fullName>
    </submittedName>
</protein>
<sequence length="90" mass="10561">MVLETLVKRITQFQMEEKNIMDQENKSYSQFNVQYLESPFYLLCQKKFVLRGSGLGDTQQLNLLKNKVLVLLLKAKIQSELFLTFKLNAK</sequence>
<reference evidence="1" key="1">
    <citation type="submission" date="2021-01" db="EMBL/GenBank/DDBJ databases">
        <authorList>
            <consortium name="Genoscope - CEA"/>
            <person name="William W."/>
        </authorList>
    </citation>
    <scope>NUCLEOTIDE SEQUENCE</scope>
</reference>
<proteinExistence type="predicted"/>
<dbReference type="AlphaFoldDB" id="A0A8S1VLZ5"/>
<evidence type="ECO:0000313" key="2">
    <source>
        <dbReference type="Proteomes" id="UP000689195"/>
    </source>
</evidence>
<evidence type="ECO:0000313" key="1">
    <source>
        <dbReference type="EMBL" id="CAD8175726.1"/>
    </source>
</evidence>
<name>A0A8S1VLZ5_9CILI</name>
<accession>A0A8S1VLZ5</accession>
<comment type="caution">
    <text evidence="1">The sequence shown here is derived from an EMBL/GenBank/DDBJ whole genome shotgun (WGS) entry which is preliminary data.</text>
</comment>
<organism evidence="1 2">
    <name type="scientific">Paramecium pentaurelia</name>
    <dbReference type="NCBI Taxonomy" id="43138"/>
    <lineage>
        <taxon>Eukaryota</taxon>
        <taxon>Sar</taxon>
        <taxon>Alveolata</taxon>
        <taxon>Ciliophora</taxon>
        <taxon>Intramacronucleata</taxon>
        <taxon>Oligohymenophorea</taxon>
        <taxon>Peniculida</taxon>
        <taxon>Parameciidae</taxon>
        <taxon>Paramecium</taxon>
    </lineage>
</organism>
<gene>
    <name evidence="1" type="ORF">PPENT_87.1.T0630228</name>
</gene>
<dbReference type="Proteomes" id="UP000689195">
    <property type="component" value="Unassembled WGS sequence"/>
</dbReference>
<keyword evidence="2" id="KW-1185">Reference proteome</keyword>
<dbReference type="EMBL" id="CAJJDO010000063">
    <property type="protein sequence ID" value="CAD8175726.1"/>
    <property type="molecule type" value="Genomic_DNA"/>
</dbReference>